<dbReference type="CDD" id="cd13891">
    <property type="entry name" value="CuRO_3_CotA_like"/>
    <property type="match status" value="1"/>
</dbReference>
<sequence length="512" mass="58395">MLEKFVDRLPIMPVIQPLMMKNQIPYYDLTMKESMLKLHRDLPPTRVWGYNGLFPGPTFHVFRGQPIRVLWRSALPEKHFLPIDTTVHGADHGAPEVRTVVHLHGGVTPDTSDGYPEAWFTPGFQQVGRYFTNAVYEYPNDQAATNLWYHDHAMGITRLNIYAGLAGMYIVHDEEEQSLWLPDGEFDIPLVLQDRSFRADGSLYYPAEPTPPVEGVDPSVLPDFFGKTNLVNGKVWPYLEVEPRKYRFRILNGANARFYGLSLSNDLPFLQIGTDQGLLEHPVPVTNLLLAPAERADVVIDFSSSAGEEIVMRNGAASPFPQGKLPNPKTTGVVMQFRVKKHLSSPDHSNVPHNLSTYHVMNPVQSNNERNLLLSMRPDEYGRSIHLLNDQLWTDPITEMPRLGDVEIWSLVNVSNATHPIHLHLVKFQILDRQPFDAEVYENEGRIVPTGKRMKPALNEQGWKDTVRANPKEITRIIMKFEPYAGLFVWHCHILEHEDYEMMRPYVVVGKG</sequence>
<dbReference type="RefSeq" id="WP_301552645.1">
    <property type="nucleotide sequence ID" value="NZ_JAQRMZ010000009.1"/>
</dbReference>
<protein>
    <submittedName>
        <fullName evidence="4">Spore coat protein A</fullName>
    </submittedName>
</protein>
<dbReference type="InterPro" id="IPR045087">
    <property type="entry name" value="Cu-oxidase_fam"/>
</dbReference>
<dbReference type="InterPro" id="IPR008972">
    <property type="entry name" value="Cupredoxin"/>
</dbReference>
<accession>A0ABU0K3X1</accession>
<dbReference type="Proteomes" id="UP001226720">
    <property type="component" value="Unassembled WGS sequence"/>
</dbReference>
<evidence type="ECO:0000259" key="3">
    <source>
        <dbReference type="Pfam" id="PF07732"/>
    </source>
</evidence>
<evidence type="ECO:0000313" key="5">
    <source>
        <dbReference type="Proteomes" id="UP001226720"/>
    </source>
</evidence>
<gene>
    <name evidence="4" type="ORF">QO000_002973</name>
</gene>
<dbReference type="Gene3D" id="2.60.40.420">
    <property type="entry name" value="Cupredoxins - blue copper proteins"/>
    <property type="match status" value="3"/>
</dbReference>
<evidence type="ECO:0000313" key="4">
    <source>
        <dbReference type="EMBL" id="MDQ0483989.1"/>
    </source>
</evidence>
<comment type="caution">
    <text evidence="4">The sequence shown here is derived from an EMBL/GenBank/DDBJ whole genome shotgun (WGS) entry which is preliminary data.</text>
</comment>
<dbReference type="Pfam" id="PF07731">
    <property type="entry name" value="Cu-oxidase_2"/>
    <property type="match status" value="1"/>
</dbReference>
<reference evidence="4" key="1">
    <citation type="submission" date="2023-07" db="EMBL/GenBank/DDBJ databases">
        <title>Genomic Encyclopedia of Type Strains, Phase IV (KMG-IV): sequencing the most valuable type-strain genomes for metagenomic binning, comparative biology and taxonomic classification.</title>
        <authorList>
            <person name="Goeker M."/>
        </authorList>
    </citation>
    <scope>NUCLEOTIDE SEQUENCE [LARGE SCALE GENOMIC DNA]</scope>
    <source>
        <strain evidence="4">JSM 076093</strain>
    </source>
</reference>
<feature type="domain" description="Plastocyanin-like" evidence="3">
    <location>
        <begin position="98"/>
        <end position="175"/>
    </location>
</feature>
<feature type="domain" description="Plastocyanin-like" evidence="2">
    <location>
        <begin position="384"/>
        <end position="508"/>
    </location>
</feature>
<evidence type="ECO:0000259" key="2">
    <source>
        <dbReference type="Pfam" id="PF07731"/>
    </source>
</evidence>
<organism evidence="4 5">
    <name type="scientific">Guptibacillus hwajinpoensis</name>
    <dbReference type="NCBI Taxonomy" id="208199"/>
    <lineage>
        <taxon>Bacteria</taxon>
        <taxon>Bacillati</taxon>
        <taxon>Bacillota</taxon>
        <taxon>Bacilli</taxon>
        <taxon>Bacillales</taxon>
        <taxon>Guptibacillaceae</taxon>
        <taxon>Guptibacillus</taxon>
    </lineage>
</organism>
<dbReference type="PANTHER" id="PTHR48267">
    <property type="entry name" value="CUPREDOXIN SUPERFAMILY PROTEIN"/>
    <property type="match status" value="1"/>
</dbReference>
<keyword evidence="5" id="KW-1185">Reference proteome</keyword>
<evidence type="ECO:0000256" key="1">
    <source>
        <dbReference type="ARBA" id="ARBA00010609"/>
    </source>
</evidence>
<dbReference type="InterPro" id="IPR011707">
    <property type="entry name" value="Cu-oxidase-like_N"/>
</dbReference>
<proteinExistence type="inferred from homology"/>
<dbReference type="EMBL" id="JAUSWM010000005">
    <property type="protein sequence ID" value="MDQ0483989.1"/>
    <property type="molecule type" value="Genomic_DNA"/>
</dbReference>
<dbReference type="PANTHER" id="PTHR48267:SF1">
    <property type="entry name" value="BILIRUBIN OXIDASE"/>
    <property type="match status" value="1"/>
</dbReference>
<dbReference type="CDD" id="cd13868">
    <property type="entry name" value="CuRO_2_CotA_like"/>
    <property type="match status" value="1"/>
</dbReference>
<dbReference type="SUPFAM" id="SSF49503">
    <property type="entry name" value="Cupredoxins"/>
    <property type="match status" value="3"/>
</dbReference>
<dbReference type="Pfam" id="PF07732">
    <property type="entry name" value="Cu-oxidase_3"/>
    <property type="match status" value="1"/>
</dbReference>
<dbReference type="GeneID" id="301328296"/>
<dbReference type="InterPro" id="IPR011706">
    <property type="entry name" value="Cu-oxidase_C"/>
</dbReference>
<dbReference type="CDD" id="cd13844">
    <property type="entry name" value="CuRO_1_BOD_CotA_like"/>
    <property type="match status" value="1"/>
</dbReference>
<name>A0ABU0K3X1_9BACL</name>
<comment type="similarity">
    <text evidence="1">Belongs to the multicopper oxidase family.</text>
</comment>